<dbReference type="KEGG" id="amg:AMEC673_07235"/>
<reference evidence="2" key="1">
    <citation type="journal article" date="2012" name="Sci. Rep.">
        <title>Genomes of surface isolates of Alteromonas macleodii: the life of a widespread marine opportunistic copiotroph.</title>
        <authorList>
            <person name="Lopez-Perez M."/>
            <person name="Gonzaga A."/>
            <person name="Martin-Cuadrado A.B."/>
            <person name="Onyshchenko O."/>
            <person name="Ghavidel A."/>
            <person name="Ghai R."/>
            <person name="Rodriguez-Valera F."/>
        </authorList>
    </citation>
    <scope>NUCLEOTIDE SEQUENCE [LARGE SCALE GENOMIC DNA]</scope>
    <source>
        <strain evidence="2">English Channel 673</strain>
    </source>
</reference>
<organism evidence="1 2">
    <name type="scientific">Alteromonas macleodii (strain English Channel 673)</name>
    <dbReference type="NCBI Taxonomy" id="1004788"/>
    <lineage>
        <taxon>Bacteria</taxon>
        <taxon>Pseudomonadati</taxon>
        <taxon>Pseudomonadota</taxon>
        <taxon>Gammaproteobacteria</taxon>
        <taxon>Alteromonadales</taxon>
        <taxon>Alteromonadaceae</taxon>
        <taxon>Alteromonas/Salinimonas group</taxon>
        <taxon>Alteromonas</taxon>
    </lineage>
</organism>
<evidence type="ECO:0000313" key="2">
    <source>
        <dbReference type="Proteomes" id="UP000006296"/>
    </source>
</evidence>
<dbReference type="PROSITE" id="PS51257">
    <property type="entry name" value="PROKAR_LIPOPROTEIN"/>
    <property type="match status" value="1"/>
</dbReference>
<protein>
    <recommendedName>
        <fullName evidence="3">Lipoprotein</fullName>
    </recommendedName>
</protein>
<sequence length="98" mass="10840">MERYRLHLIKDKTMKTKLAIIALGALALTACSKLTKENYDKLEMGMSQDEVEAILGSADNCGKTMGTMACTWGNEDSKHVKIVFMGDKAVTFTYDGLK</sequence>
<evidence type="ECO:0000313" key="1">
    <source>
        <dbReference type="EMBL" id="AFT74141.1"/>
    </source>
</evidence>
<dbReference type="EMBL" id="CP003844">
    <property type="protein sequence ID" value="AFT74141.1"/>
    <property type="molecule type" value="Genomic_DNA"/>
</dbReference>
<name>A0AB32ZXF9_ALTME</name>
<accession>A0AB32ZXF9</accession>
<proteinExistence type="predicted"/>
<gene>
    <name evidence="1" type="ordered locus">AMEC673_07235</name>
</gene>
<dbReference type="Proteomes" id="UP000006296">
    <property type="component" value="Chromosome"/>
</dbReference>
<dbReference type="AlphaFoldDB" id="A0AB32ZXF9"/>
<dbReference type="Gene3D" id="3.10.450.730">
    <property type="entry name" value="BLIP domain"/>
    <property type="match status" value="1"/>
</dbReference>
<evidence type="ECO:0008006" key="3">
    <source>
        <dbReference type="Google" id="ProtNLM"/>
    </source>
</evidence>